<dbReference type="PANTHER" id="PTHR48200:SF1">
    <property type="entry name" value="AMINOTRANSFERASE-LIKE PLANT MOBILE DOMAIN-CONTAINING PROTEIN"/>
    <property type="match status" value="1"/>
</dbReference>
<feature type="transmembrane region" description="Helical" evidence="4">
    <location>
        <begin position="280"/>
        <end position="301"/>
    </location>
</feature>
<feature type="transmembrane region" description="Helical" evidence="4">
    <location>
        <begin position="307"/>
        <end position="326"/>
    </location>
</feature>
<comment type="caution">
    <text evidence="7">The sequence shown here is derived from an EMBL/GenBank/DDBJ whole genome shotgun (WGS) entry which is preliminary data.</text>
</comment>
<name>A0A6A3BKP4_HIBSY</name>
<feature type="coiled-coil region" evidence="3">
    <location>
        <begin position="1188"/>
        <end position="1215"/>
    </location>
</feature>
<feature type="transmembrane region" description="Helical" evidence="4">
    <location>
        <begin position="188"/>
        <end position="205"/>
    </location>
</feature>
<evidence type="ECO:0000313" key="8">
    <source>
        <dbReference type="Proteomes" id="UP000436088"/>
    </source>
</evidence>
<feature type="transmembrane region" description="Helical" evidence="4">
    <location>
        <begin position="15"/>
        <end position="35"/>
    </location>
</feature>
<feature type="transmembrane region" description="Helical" evidence="4">
    <location>
        <begin position="109"/>
        <end position="131"/>
    </location>
</feature>
<evidence type="ECO:0000256" key="4">
    <source>
        <dbReference type="SAM" id="Phobius"/>
    </source>
</evidence>
<feature type="transmembrane region" description="Helical" evidence="4">
    <location>
        <begin position="143"/>
        <end position="160"/>
    </location>
</feature>
<dbReference type="InterPro" id="IPR000620">
    <property type="entry name" value="EamA_dom"/>
</dbReference>
<evidence type="ECO:0000256" key="3">
    <source>
        <dbReference type="SAM" id="Coils"/>
    </source>
</evidence>
<dbReference type="InterPro" id="IPR037185">
    <property type="entry name" value="EmrE-like"/>
</dbReference>
<protein>
    <submittedName>
        <fullName evidence="7">WAT1-related protein</fullName>
    </submittedName>
</protein>
<evidence type="ECO:0000256" key="1">
    <source>
        <dbReference type="ARBA" id="ARBA00004141"/>
    </source>
</evidence>
<dbReference type="InterPro" id="IPR056647">
    <property type="entry name" value="DUF7745"/>
</dbReference>
<dbReference type="Pfam" id="PF24924">
    <property type="entry name" value="DUF7745"/>
    <property type="match status" value="1"/>
</dbReference>
<feature type="transmembrane region" description="Helical" evidence="4">
    <location>
        <begin position="217"/>
        <end position="238"/>
    </location>
</feature>
<keyword evidence="4" id="KW-0472">Membrane</keyword>
<dbReference type="PANTHER" id="PTHR48200">
    <property type="entry name" value="PROTEIN, PUTATIVE-RELATED"/>
    <property type="match status" value="1"/>
</dbReference>
<dbReference type="Proteomes" id="UP000436088">
    <property type="component" value="Unassembled WGS sequence"/>
</dbReference>
<keyword evidence="4" id="KW-0812">Transmembrane</keyword>
<feature type="domain" description="EamA" evidence="5">
    <location>
        <begin position="44"/>
        <end position="158"/>
    </location>
</feature>
<sequence length="1352" mass="153222">MEEERRWRMYWYKHILPFAAMVAAESGNVVVNILFKASTSKDMMSHYVFITYGYAITALVLFPLPFIFYSGRVVSPLKFHIGSRICLIGLTGFLGQICAYKGIEYSSPTLASAVRNISPALIFILAVLFRLEKVALRSIISQAKIMGTIVSVCGALVVALCKGPEVFSSSSVLHQWFLGSSESNWRDGGLLLVVAYLLFSISCILQAELVQIYKQELSIACFYNLFAAVIAVPVSLMAEPNMTSWRLKPTLVIVTVLYSGVFSALSSLVHVWGIRLKGPVYVVIFQPLSIAIAAFMSAIFLGDPLHLGSVIGAVILSMGFYAVIWAKAKEERIDEDSGLDYGKDKVWGEEGKVEHVITNRFNDAPKAQENIKRKSINGHIEEKDVWKLRRCLVGTMAKVCSSRSISIRLQEWGLGEIKVQRMGGKSYPLTIVEEDLFLFLEDLQWHPITVLERYYAKKFEIGLLELGFEDKSEVGLKDKISECDSLEKFSDRRAIGASPEKLKSLCQSDFSRDREVANGLGVGLKENEPIEGQGPMINLCAVRLNDKIKIQSEVSSKFDPTGNGILASFSEEENGLAFFPELAKVGKSRKKKKYGYILEFQDRVLSIADRRKRDRAIKKNKLKKADLEASEGVEWKLVSILGELMSVFSVQISDKLRCGGFDQLQQFSERLGGSNCLDVPSTALSLVAVGIEEHCFICEQLVCGSGGYVSKVPFQRLVMMIDESWFQSGAVILKLDVLMVAVEVFTGVCYYLIVSMVDIYMDAQCWEQAVGLVGCFSGDFDVRCTFFRVFNVTYGLCLNFGAQSNDGCDSLVTPLGTQKTQKENRDSLQGRYVSELVSYASISLKQNDVQELRDIWGSWKNDQKQKFNQRYGDIALLLQIKTDEPLIRALVQFWNPGYSCFTFNQEDMVPTIEEYTTLLHCENIRLERAYIKHIKSQPFKSALAKVAGVDERWVTDQARCKGSGEGIVWLHIKQLMKDHPDEWKAIDLFALGLYGLIIFLKTLGYIDAAVVELFEQLSKRVNPAPTILAETFRSFKSGFTATYGKTNEVAYRRFSTTYSPLREFITMKWHEGASKEKWMKVFTHIQDQDITWRAPWLFLSDVLFRCGDSDTMTLLGLWGAVGYAPLLALRQYGAHQFVPATCRLARSEFEYHGDNYKKIKEAVDSWKKVFRMDVVAARNMLTPDYIGKTGFEAVNNELKQRIKELEAERYQWKLDDNSKLKVASEYWKDEAHSLKRKFEGPNERAWKEQMKTPQRRLADSLHQNQCLRIQMVDMEKQHERGGKTIAELEAIVDGFKKKVSELQIVLFDGGLQWRFRWEQAQQRVKARDAVIRDFLDQVQKAARLLHGLAREA</sequence>
<keyword evidence="3" id="KW-0175">Coiled coil</keyword>
<reference evidence="7" key="1">
    <citation type="submission" date="2019-09" db="EMBL/GenBank/DDBJ databases">
        <title>Draft genome information of white flower Hibiscus syriacus.</title>
        <authorList>
            <person name="Kim Y.-M."/>
        </authorList>
    </citation>
    <scope>NUCLEOTIDE SEQUENCE [LARGE SCALE GENOMIC DNA]</scope>
    <source>
        <strain evidence="7">YM2019G1</strain>
    </source>
</reference>
<evidence type="ECO:0000259" key="6">
    <source>
        <dbReference type="Pfam" id="PF24924"/>
    </source>
</evidence>
<organism evidence="7 8">
    <name type="scientific">Hibiscus syriacus</name>
    <name type="common">Rose of Sharon</name>
    <dbReference type="NCBI Taxonomy" id="106335"/>
    <lineage>
        <taxon>Eukaryota</taxon>
        <taxon>Viridiplantae</taxon>
        <taxon>Streptophyta</taxon>
        <taxon>Embryophyta</taxon>
        <taxon>Tracheophyta</taxon>
        <taxon>Spermatophyta</taxon>
        <taxon>Magnoliopsida</taxon>
        <taxon>eudicotyledons</taxon>
        <taxon>Gunneridae</taxon>
        <taxon>Pentapetalae</taxon>
        <taxon>rosids</taxon>
        <taxon>malvids</taxon>
        <taxon>Malvales</taxon>
        <taxon>Malvaceae</taxon>
        <taxon>Malvoideae</taxon>
        <taxon>Hibiscus</taxon>
    </lineage>
</organism>
<dbReference type="Pfam" id="PF00892">
    <property type="entry name" value="EamA"/>
    <property type="match status" value="1"/>
</dbReference>
<dbReference type="GO" id="GO:0016020">
    <property type="term" value="C:membrane"/>
    <property type="evidence" value="ECO:0007669"/>
    <property type="project" value="InterPro"/>
</dbReference>
<accession>A0A6A3BKP4</accession>
<comment type="subcellular location">
    <subcellularLocation>
        <location evidence="1">Membrane</location>
        <topology evidence="1">Multi-pass membrane protein</topology>
    </subcellularLocation>
</comment>
<evidence type="ECO:0000313" key="7">
    <source>
        <dbReference type="EMBL" id="KAE8717143.1"/>
    </source>
</evidence>
<evidence type="ECO:0000259" key="5">
    <source>
        <dbReference type="Pfam" id="PF00892"/>
    </source>
</evidence>
<gene>
    <name evidence="7" type="ORF">F3Y22_tig00110059pilonHSYRG00183</name>
</gene>
<proteinExistence type="inferred from homology"/>
<comment type="similarity">
    <text evidence="2">Belongs to the drug/metabolite transporter (DMT) superfamily. Plant drug/metabolite exporter (P-DME) (TC 2.A.7.4) family.</text>
</comment>
<keyword evidence="8" id="KW-1185">Reference proteome</keyword>
<feature type="transmembrane region" description="Helical" evidence="4">
    <location>
        <begin position="250"/>
        <end position="273"/>
    </location>
</feature>
<dbReference type="EMBL" id="VEPZ02000831">
    <property type="protein sequence ID" value="KAE8717143.1"/>
    <property type="molecule type" value="Genomic_DNA"/>
</dbReference>
<keyword evidence="4" id="KW-1133">Transmembrane helix</keyword>
<feature type="domain" description="DUF7745" evidence="6">
    <location>
        <begin position="860"/>
        <end position="1175"/>
    </location>
</feature>
<evidence type="ECO:0000256" key="2">
    <source>
        <dbReference type="ARBA" id="ARBA00007635"/>
    </source>
</evidence>
<feature type="transmembrane region" description="Helical" evidence="4">
    <location>
        <begin position="47"/>
        <end position="69"/>
    </location>
</feature>
<dbReference type="SUPFAM" id="SSF103481">
    <property type="entry name" value="Multidrug resistance efflux transporter EmrE"/>
    <property type="match status" value="2"/>
</dbReference>